<organism evidence="1 2">
    <name type="scientific">Paramuricea clavata</name>
    <name type="common">Red gorgonian</name>
    <name type="synonym">Violescent sea-whip</name>
    <dbReference type="NCBI Taxonomy" id="317549"/>
    <lineage>
        <taxon>Eukaryota</taxon>
        <taxon>Metazoa</taxon>
        <taxon>Cnidaria</taxon>
        <taxon>Anthozoa</taxon>
        <taxon>Octocorallia</taxon>
        <taxon>Malacalcyonacea</taxon>
        <taxon>Plexauridae</taxon>
        <taxon>Paramuricea</taxon>
    </lineage>
</organism>
<gene>
    <name evidence="1" type="ORF">PACLA_8A007036</name>
</gene>
<dbReference type="Gene3D" id="3.60.10.10">
    <property type="entry name" value="Endonuclease/exonuclease/phosphatase"/>
    <property type="match status" value="1"/>
</dbReference>
<dbReference type="PANTHER" id="PTHR46670">
    <property type="entry name" value="ENDO/EXONUCLEASE/PHOSPHATASE DOMAIN-CONTAINING PROTEIN"/>
    <property type="match status" value="1"/>
</dbReference>
<evidence type="ECO:0000313" key="2">
    <source>
        <dbReference type="Proteomes" id="UP001152795"/>
    </source>
</evidence>
<sequence length="353" mass="39972">MVVYRPPYTSKHRAPIGLFLTEFLSHLESLLLCKEALVICGDFNIHVDSIEDADAVKFCDLLESVGLKHLATAKPILEKSKVRYRKLKSVDLDALKHDLVASGLCRASRGDSDNKLPEEIDAVVKEYNSILTHLTDYHAPLKTKIIRARTSAPWYSAEIDTAKRQRRKAERAWRKSKSLTDFKLFKIKKNYVTYLINKARREYYSDFINSNGDNKSKLFRAAKSLLNATSEICFPNSPDNTVLSNDIGAYFVSKIARIRAEVDAMVLDSQSNNLVPDDIKFISQRGGALIHFRKLSQEEVQILVMKSAKNYCSLDPMPTPLVMDCLDTLLPVITHLINSSLANGYFPKNWKEA</sequence>
<accession>A0A7D9JQE6</accession>
<dbReference type="EMBL" id="CACRXK020019573">
    <property type="protein sequence ID" value="CAB4033811.1"/>
    <property type="molecule type" value="Genomic_DNA"/>
</dbReference>
<dbReference type="Proteomes" id="UP001152795">
    <property type="component" value="Unassembled WGS sequence"/>
</dbReference>
<proteinExistence type="predicted"/>
<protein>
    <submittedName>
        <fullName evidence="1">Uncharacterized protein</fullName>
    </submittedName>
</protein>
<dbReference type="InterPro" id="IPR036691">
    <property type="entry name" value="Endo/exonu/phosph_ase_sf"/>
</dbReference>
<reference evidence="1" key="1">
    <citation type="submission" date="2020-04" db="EMBL/GenBank/DDBJ databases">
        <authorList>
            <person name="Alioto T."/>
            <person name="Alioto T."/>
            <person name="Gomez Garrido J."/>
        </authorList>
    </citation>
    <scope>NUCLEOTIDE SEQUENCE</scope>
    <source>
        <strain evidence="1">A484AB</strain>
    </source>
</reference>
<dbReference type="AlphaFoldDB" id="A0A7D9JQE6"/>
<dbReference type="OrthoDB" id="5989319at2759"/>
<dbReference type="SUPFAM" id="SSF56219">
    <property type="entry name" value="DNase I-like"/>
    <property type="match status" value="1"/>
</dbReference>
<keyword evidence="2" id="KW-1185">Reference proteome</keyword>
<name>A0A7D9JQE6_PARCT</name>
<dbReference type="PANTHER" id="PTHR46670:SF3">
    <property type="entry name" value="ENDONUCLEASE_EXONUCLEASE_PHOSPHATASE DOMAIN-CONTAINING PROTEIN"/>
    <property type="match status" value="1"/>
</dbReference>
<comment type="caution">
    <text evidence="1">The sequence shown here is derived from an EMBL/GenBank/DDBJ whole genome shotgun (WGS) entry which is preliminary data.</text>
</comment>
<evidence type="ECO:0000313" key="1">
    <source>
        <dbReference type="EMBL" id="CAB4033811.1"/>
    </source>
</evidence>